<evidence type="ECO:0000256" key="8">
    <source>
        <dbReference type="ARBA" id="ARBA00022842"/>
    </source>
</evidence>
<dbReference type="AlphaFoldDB" id="A0A542ZWE2"/>
<reference evidence="14 15" key="1">
    <citation type="submission" date="2019-06" db="EMBL/GenBank/DDBJ databases">
        <title>Sequencing the genomes of 1000 actinobacteria strains.</title>
        <authorList>
            <person name="Klenk H.-P."/>
        </authorList>
    </citation>
    <scope>NUCLEOTIDE SEQUENCE [LARGE SCALE GENOMIC DNA]</scope>
    <source>
        <strain evidence="14 15">DSM 4813</strain>
    </source>
</reference>
<keyword evidence="4 10" id="KW-0808">Transferase</keyword>
<dbReference type="EC" id="2.5.1.75" evidence="10"/>
<dbReference type="EMBL" id="VFOS01000001">
    <property type="protein sequence ID" value="TQL64642.1"/>
    <property type="molecule type" value="Genomic_DNA"/>
</dbReference>
<dbReference type="GO" id="GO:0005524">
    <property type="term" value="F:ATP binding"/>
    <property type="evidence" value="ECO:0007669"/>
    <property type="project" value="UniProtKB-UniRule"/>
</dbReference>
<evidence type="ECO:0000256" key="5">
    <source>
        <dbReference type="ARBA" id="ARBA00022694"/>
    </source>
</evidence>
<evidence type="ECO:0000256" key="4">
    <source>
        <dbReference type="ARBA" id="ARBA00022679"/>
    </source>
</evidence>
<comment type="caution">
    <text evidence="10">Lacks conserved residue(s) required for the propagation of feature annotation.</text>
</comment>
<protein>
    <recommendedName>
        <fullName evidence="10">tRNA dimethylallyltransferase</fullName>
        <ecNumber evidence="10">2.5.1.75</ecNumber>
    </recommendedName>
    <alternativeName>
        <fullName evidence="10">Dimethylallyl diphosphate:tRNA dimethylallyltransferase</fullName>
        <shortName evidence="10">DMAPP:tRNA dimethylallyltransferase</shortName>
        <shortName evidence="10">DMATase</shortName>
    </alternativeName>
    <alternativeName>
        <fullName evidence="10">Isopentenyl-diphosphate:tRNA isopentenyltransferase</fullName>
        <shortName evidence="10">IPP transferase</shortName>
        <shortName evidence="10">IPPT</shortName>
        <shortName evidence="10">IPTase</shortName>
    </alternativeName>
</protein>
<keyword evidence="6 10" id="KW-0547">Nucleotide-binding</keyword>
<keyword evidence="8 10" id="KW-0460">Magnesium</keyword>
<comment type="subunit">
    <text evidence="10">Monomer.</text>
</comment>
<dbReference type="GO" id="GO:0006400">
    <property type="term" value="P:tRNA modification"/>
    <property type="evidence" value="ECO:0007669"/>
    <property type="project" value="TreeGrafter"/>
</dbReference>
<evidence type="ECO:0000256" key="10">
    <source>
        <dbReference type="HAMAP-Rule" id="MF_00185"/>
    </source>
</evidence>
<keyword evidence="7 10" id="KW-0067">ATP-binding</keyword>
<sequence>MTAGSSASQRVLIAVVGPTAAGKSELALDLADVLGGPGHVEIVGADAFQLYRGMDIGTAKLPVSQRRGYQHHQIDVLALGEESSVADFQATARADVAGVERRGRRAIVVGGSGLYVRALLDDIDFPGTDPRVRARLEDRVRDEGSAALFDELASLDPVAARAMDPANPRRIVRALEVIELTGEPFSARLPRPSYTRPAVQLGVDYGREGLDERIERRVDAMLADGLLDEVATLAGGDAQAFSRTAARAVGYRESLAHLRGEIDLATARTQIIAATRRLARKQMGWFGRDPRIKWLRADTQSGAELVDRAAEFVREAQADPAATLNPAERFALPVSEPVRRRLGS</sequence>
<gene>
    <name evidence="10" type="primary">miaA</name>
    <name evidence="14" type="ORF">FB461_1151</name>
</gene>
<dbReference type="InterPro" id="IPR027417">
    <property type="entry name" value="P-loop_NTPase"/>
</dbReference>
<evidence type="ECO:0000256" key="11">
    <source>
        <dbReference type="RuleBase" id="RU003783"/>
    </source>
</evidence>
<evidence type="ECO:0000256" key="13">
    <source>
        <dbReference type="RuleBase" id="RU003785"/>
    </source>
</evidence>
<dbReference type="GO" id="GO:0052381">
    <property type="term" value="F:tRNA dimethylallyltransferase activity"/>
    <property type="evidence" value="ECO:0007669"/>
    <property type="project" value="UniProtKB-UniRule"/>
</dbReference>
<evidence type="ECO:0000256" key="6">
    <source>
        <dbReference type="ARBA" id="ARBA00022741"/>
    </source>
</evidence>
<comment type="cofactor">
    <cofactor evidence="1 10">
        <name>Mg(2+)</name>
        <dbReference type="ChEBI" id="CHEBI:18420"/>
    </cofactor>
</comment>
<name>A0A542ZWE2_RARFA</name>
<dbReference type="PANTHER" id="PTHR11088:SF60">
    <property type="entry name" value="TRNA DIMETHYLALLYLTRANSFERASE"/>
    <property type="match status" value="1"/>
</dbReference>
<dbReference type="OrthoDB" id="9776390at2"/>
<dbReference type="HAMAP" id="MF_00185">
    <property type="entry name" value="IPP_trans"/>
    <property type="match status" value="1"/>
</dbReference>
<dbReference type="RefSeq" id="WP_142119724.1">
    <property type="nucleotide sequence ID" value="NZ_BAAASV010000001.1"/>
</dbReference>
<organism evidence="14 15">
    <name type="scientific">Rarobacter faecitabidus</name>
    <dbReference type="NCBI Taxonomy" id="13243"/>
    <lineage>
        <taxon>Bacteria</taxon>
        <taxon>Bacillati</taxon>
        <taxon>Actinomycetota</taxon>
        <taxon>Actinomycetes</taxon>
        <taxon>Micrococcales</taxon>
        <taxon>Rarobacteraceae</taxon>
        <taxon>Rarobacter</taxon>
    </lineage>
</organism>
<dbReference type="Proteomes" id="UP000315389">
    <property type="component" value="Unassembled WGS sequence"/>
</dbReference>
<evidence type="ECO:0000313" key="14">
    <source>
        <dbReference type="EMBL" id="TQL64642.1"/>
    </source>
</evidence>
<comment type="catalytic activity">
    <reaction evidence="9 10 11">
        <text>adenosine(37) in tRNA + dimethylallyl diphosphate = N(6)-dimethylallyladenosine(37) in tRNA + diphosphate</text>
        <dbReference type="Rhea" id="RHEA:26482"/>
        <dbReference type="Rhea" id="RHEA-COMP:10162"/>
        <dbReference type="Rhea" id="RHEA-COMP:10375"/>
        <dbReference type="ChEBI" id="CHEBI:33019"/>
        <dbReference type="ChEBI" id="CHEBI:57623"/>
        <dbReference type="ChEBI" id="CHEBI:74411"/>
        <dbReference type="ChEBI" id="CHEBI:74415"/>
        <dbReference type="EC" id="2.5.1.75"/>
    </reaction>
</comment>
<evidence type="ECO:0000256" key="1">
    <source>
        <dbReference type="ARBA" id="ARBA00001946"/>
    </source>
</evidence>
<evidence type="ECO:0000256" key="3">
    <source>
        <dbReference type="ARBA" id="ARBA00005842"/>
    </source>
</evidence>
<comment type="similarity">
    <text evidence="3 10 13">Belongs to the IPP transferase family.</text>
</comment>
<dbReference type="SUPFAM" id="SSF52540">
    <property type="entry name" value="P-loop containing nucleoside triphosphate hydrolases"/>
    <property type="match status" value="1"/>
</dbReference>
<dbReference type="Pfam" id="PF01715">
    <property type="entry name" value="IPPT"/>
    <property type="match status" value="1"/>
</dbReference>
<dbReference type="InterPro" id="IPR039657">
    <property type="entry name" value="Dimethylallyltransferase"/>
</dbReference>
<feature type="site" description="Interaction with substrate tRNA" evidence="10">
    <location>
        <position position="112"/>
    </location>
</feature>
<dbReference type="PANTHER" id="PTHR11088">
    <property type="entry name" value="TRNA DIMETHYLALLYLTRANSFERASE"/>
    <property type="match status" value="1"/>
</dbReference>
<keyword evidence="5 10" id="KW-0819">tRNA processing</keyword>
<evidence type="ECO:0000256" key="12">
    <source>
        <dbReference type="RuleBase" id="RU003784"/>
    </source>
</evidence>
<dbReference type="Gene3D" id="1.10.20.140">
    <property type="match status" value="1"/>
</dbReference>
<feature type="binding site" evidence="10">
    <location>
        <begin position="19"/>
        <end position="24"/>
    </location>
    <ligand>
        <name>substrate</name>
    </ligand>
</feature>
<keyword evidence="15" id="KW-1185">Reference proteome</keyword>
<dbReference type="InterPro" id="IPR018022">
    <property type="entry name" value="IPT"/>
</dbReference>
<evidence type="ECO:0000313" key="15">
    <source>
        <dbReference type="Proteomes" id="UP000315389"/>
    </source>
</evidence>
<feature type="binding site" evidence="10">
    <location>
        <begin position="17"/>
        <end position="24"/>
    </location>
    <ligand>
        <name>ATP</name>
        <dbReference type="ChEBI" id="CHEBI:30616"/>
    </ligand>
</feature>
<evidence type="ECO:0000256" key="7">
    <source>
        <dbReference type="ARBA" id="ARBA00022840"/>
    </source>
</evidence>
<accession>A0A542ZWE2</accession>
<dbReference type="Gene3D" id="3.40.50.300">
    <property type="entry name" value="P-loop containing nucleotide triphosphate hydrolases"/>
    <property type="match status" value="1"/>
</dbReference>
<proteinExistence type="inferred from homology"/>
<evidence type="ECO:0000256" key="2">
    <source>
        <dbReference type="ARBA" id="ARBA00003213"/>
    </source>
</evidence>
<feature type="site" description="Interaction with substrate tRNA" evidence="10">
    <location>
        <position position="133"/>
    </location>
</feature>
<comment type="function">
    <text evidence="2 10 12">Catalyzes the transfer of a dimethylallyl group onto the adenine at position 37 in tRNAs that read codons beginning with uridine, leading to the formation of N6-(dimethylallyl)adenosine (i(6)A).</text>
</comment>
<evidence type="ECO:0000256" key="9">
    <source>
        <dbReference type="ARBA" id="ARBA00049563"/>
    </source>
</evidence>
<dbReference type="NCBIfam" id="TIGR00174">
    <property type="entry name" value="miaA"/>
    <property type="match status" value="1"/>
</dbReference>
<comment type="caution">
    <text evidence="14">The sequence shown here is derived from an EMBL/GenBank/DDBJ whole genome shotgun (WGS) entry which is preliminary data.</text>
</comment>
<dbReference type="FunFam" id="1.10.20.140:FF:000001">
    <property type="entry name" value="tRNA dimethylallyltransferase"/>
    <property type="match status" value="1"/>
</dbReference>